<gene>
    <name evidence="1" type="ORF">NEZAVI_LOCUS9556</name>
</gene>
<dbReference type="OrthoDB" id="5599713at2759"/>
<keyword evidence="2" id="KW-1185">Reference proteome</keyword>
<dbReference type="Proteomes" id="UP001152798">
    <property type="component" value="Chromosome 4"/>
</dbReference>
<reference evidence="1" key="1">
    <citation type="submission" date="2022-01" db="EMBL/GenBank/DDBJ databases">
        <authorList>
            <person name="King R."/>
        </authorList>
    </citation>
    <scope>NUCLEOTIDE SEQUENCE</scope>
</reference>
<proteinExistence type="predicted"/>
<name>A0A9P0HEG2_NEZVI</name>
<evidence type="ECO:0000313" key="1">
    <source>
        <dbReference type="EMBL" id="CAH1400277.1"/>
    </source>
</evidence>
<dbReference type="EMBL" id="OV725080">
    <property type="protein sequence ID" value="CAH1400277.1"/>
    <property type="molecule type" value="Genomic_DNA"/>
</dbReference>
<organism evidence="1 2">
    <name type="scientific">Nezara viridula</name>
    <name type="common">Southern green stink bug</name>
    <name type="synonym">Cimex viridulus</name>
    <dbReference type="NCBI Taxonomy" id="85310"/>
    <lineage>
        <taxon>Eukaryota</taxon>
        <taxon>Metazoa</taxon>
        <taxon>Ecdysozoa</taxon>
        <taxon>Arthropoda</taxon>
        <taxon>Hexapoda</taxon>
        <taxon>Insecta</taxon>
        <taxon>Pterygota</taxon>
        <taxon>Neoptera</taxon>
        <taxon>Paraneoptera</taxon>
        <taxon>Hemiptera</taxon>
        <taxon>Heteroptera</taxon>
        <taxon>Panheteroptera</taxon>
        <taxon>Pentatomomorpha</taxon>
        <taxon>Pentatomoidea</taxon>
        <taxon>Pentatomidae</taxon>
        <taxon>Pentatominae</taxon>
        <taxon>Nezara</taxon>
    </lineage>
</organism>
<evidence type="ECO:0000313" key="2">
    <source>
        <dbReference type="Proteomes" id="UP001152798"/>
    </source>
</evidence>
<sequence length="178" mass="20391">MSSWLSPTSEMKKTTSTRTIPRVNMGLKCVKSAILSWKYFGDHTRSPKHINMKTWERALKRSVKAVAGYFKIGYKDHTLLDIFGSFYLIMTTSRLDMLTDIHLALEVSDEYCWKVKYAKVNKIIEYPYLTMKSAYIMLDAVATMLRGTDINVQQLAPEDIDTTPTTTATKIKEILTAF</sequence>
<protein>
    <submittedName>
        <fullName evidence="1">Uncharacterized protein</fullName>
    </submittedName>
</protein>
<dbReference type="AlphaFoldDB" id="A0A9P0HEG2"/>
<accession>A0A9P0HEG2</accession>